<dbReference type="PANTHER" id="PTHR43174">
    <property type="entry name" value="UDP-N-ACETYLGLUCOSAMINE 2-EPIMERASE"/>
    <property type="match status" value="1"/>
</dbReference>
<name>A0A7G9S3H2_9MICO</name>
<evidence type="ECO:0000256" key="1">
    <source>
        <dbReference type="RuleBase" id="RU003513"/>
    </source>
</evidence>
<keyword evidence="4" id="KW-1185">Reference proteome</keyword>
<gene>
    <name evidence="3" type="ORF">H9L06_09025</name>
</gene>
<proteinExistence type="inferred from homology"/>
<protein>
    <submittedName>
        <fullName evidence="3">UDP-N-acetylglucosamine 2-epimerase</fullName>
    </submittedName>
</protein>
<organism evidence="3 4">
    <name type="scientific">Leucobacter denitrificans</name>
    <dbReference type="NCBI Taxonomy" id="683042"/>
    <lineage>
        <taxon>Bacteria</taxon>
        <taxon>Bacillati</taxon>
        <taxon>Actinomycetota</taxon>
        <taxon>Actinomycetes</taxon>
        <taxon>Micrococcales</taxon>
        <taxon>Microbacteriaceae</taxon>
        <taxon>Leucobacter</taxon>
    </lineage>
</organism>
<keyword evidence="1" id="KW-0413">Isomerase</keyword>
<reference evidence="3 4" key="1">
    <citation type="submission" date="2020-08" db="EMBL/GenBank/DDBJ databases">
        <title>Genome sequence of Leucobacter denitrificans KACC 14055T.</title>
        <authorList>
            <person name="Hyun D.-W."/>
            <person name="Bae J.-W."/>
        </authorList>
    </citation>
    <scope>NUCLEOTIDE SEQUENCE [LARGE SCALE GENOMIC DNA]</scope>
    <source>
        <strain evidence="3 4">KACC 14055</strain>
    </source>
</reference>
<sequence>MNAQAHGSTPIIGGTREPVHVVLVGTKPDIIKQAPVYHELVARGHHAIVCHTGQHYSHNLSGSMLEEFNIRESVNLGVSGSAIDVTSGVSRKLADYLTELDREVGPPITYAHGDTSTAMSGSLAAFGLGQGLVHVEAGLRTLSPIREVLHEWHDRIETGSFDFQTFKAQHLVRANFGRGSREPSPEQFNTRVVDAGAQFHAAPVELNREYLLEDGFDPKTIAVVGNSIVDALQTGMTETADQELLERFPAFASGEFIRYCVHRKENTENRARFTALMDGMEELLEGGHSVLFIRLNGTESAIDRFGMREWLNELEARHGDRLISTPVWDNYSHVLAAMQRCALIATDSGSIQEEVNVLGVPCVTLRFGSDRGESLLAGGNFLAPPTRGDLIAEVIRQVFAHRGEISWERIYPENASTMLVEEVEARLDGSGLLPSSEEWRYGL</sequence>
<dbReference type="Gene3D" id="3.40.50.2000">
    <property type="entry name" value="Glycogen Phosphorylase B"/>
    <property type="match status" value="3"/>
</dbReference>
<comment type="similarity">
    <text evidence="1">Belongs to the UDP-N-acetylglucosamine 2-epimerase family.</text>
</comment>
<dbReference type="PANTHER" id="PTHR43174:SF1">
    <property type="entry name" value="UDP-N-ACETYLGLUCOSAMINE 2-EPIMERASE"/>
    <property type="match status" value="1"/>
</dbReference>
<dbReference type="InterPro" id="IPR029767">
    <property type="entry name" value="WecB-like"/>
</dbReference>
<dbReference type="RefSeq" id="WP_187554867.1">
    <property type="nucleotide sequence ID" value="NZ_CP060716.1"/>
</dbReference>
<dbReference type="AlphaFoldDB" id="A0A7G9S3H2"/>
<dbReference type="GO" id="GO:0016853">
    <property type="term" value="F:isomerase activity"/>
    <property type="evidence" value="ECO:0007669"/>
    <property type="project" value="UniProtKB-KW"/>
</dbReference>
<dbReference type="Pfam" id="PF02350">
    <property type="entry name" value="Epimerase_2"/>
    <property type="match status" value="2"/>
</dbReference>
<accession>A0A7G9S3H2</accession>
<dbReference type="SUPFAM" id="SSF53756">
    <property type="entry name" value="UDP-Glycosyltransferase/glycogen phosphorylase"/>
    <property type="match status" value="1"/>
</dbReference>
<dbReference type="EMBL" id="CP060716">
    <property type="protein sequence ID" value="QNN62397.1"/>
    <property type="molecule type" value="Genomic_DNA"/>
</dbReference>
<feature type="domain" description="UDP-N-acetylglucosamine 2-epimerase" evidence="2">
    <location>
        <begin position="181"/>
        <end position="396"/>
    </location>
</feature>
<evidence type="ECO:0000259" key="2">
    <source>
        <dbReference type="Pfam" id="PF02350"/>
    </source>
</evidence>
<dbReference type="InterPro" id="IPR003331">
    <property type="entry name" value="UDP_GlcNAc_Epimerase_2_dom"/>
</dbReference>
<dbReference type="KEGG" id="ldn:H9L06_09025"/>
<dbReference type="Proteomes" id="UP000515934">
    <property type="component" value="Chromosome"/>
</dbReference>
<evidence type="ECO:0000313" key="3">
    <source>
        <dbReference type="EMBL" id="QNN62397.1"/>
    </source>
</evidence>
<evidence type="ECO:0000313" key="4">
    <source>
        <dbReference type="Proteomes" id="UP000515934"/>
    </source>
</evidence>
<feature type="domain" description="UDP-N-acetylglucosamine 2-epimerase" evidence="2">
    <location>
        <begin position="46"/>
        <end position="142"/>
    </location>
</feature>